<evidence type="ECO:0000256" key="1">
    <source>
        <dbReference type="SAM" id="MobiDB-lite"/>
    </source>
</evidence>
<evidence type="ECO:0000313" key="3">
    <source>
        <dbReference type="Proteomes" id="UP001586593"/>
    </source>
</evidence>
<gene>
    <name evidence="2" type="ORF">VTK73DRAFT_2347</name>
</gene>
<accession>A0ABR3VS91</accession>
<reference evidence="2 3" key="1">
    <citation type="journal article" date="2024" name="Commun. Biol.">
        <title>Comparative genomic analysis of thermophilic fungi reveals convergent evolutionary adaptations and gene losses.</title>
        <authorList>
            <person name="Steindorff A.S."/>
            <person name="Aguilar-Pontes M.V."/>
            <person name="Robinson A.J."/>
            <person name="Andreopoulos B."/>
            <person name="LaButti K."/>
            <person name="Kuo A."/>
            <person name="Mondo S."/>
            <person name="Riley R."/>
            <person name="Otillar R."/>
            <person name="Haridas S."/>
            <person name="Lipzen A."/>
            <person name="Grimwood J."/>
            <person name="Schmutz J."/>
            <person name="Clum A."/>
            <person name="Reid I.D."/>
            <person name="Moisan M.C."/>
            <person name="Butler G."/>
            <person name="Nguyen T.T.M."/>
            <person name="Dewar K."/>
            <person name="Conant G."/>
            <person name="Drula E."/>
            <person name="Henrissat B."/>
            <person name="Hansel C."/>
            <person name="Singer S."/>
            <person name="Hutchinson M.I."/>
            <person name="de Vries R.P."/>
            <person name="Natvig D.O."/>
            <person name="Powell A.J."/>
            <person name="Tsang A."/>
            <person name="Grigoriev I.V."/>
        </authorList>
    </citation>
    <scope>NUCLEOTIDE SEQUENCE [LARGE SCALE GENOMIC DNA]</scope>
    <source>
        <strain evidence="2 3">ATCC 24622</strain>
    </source>
</reference>
<proteinExistence type="predicted"/>
<sequence>MLLSWFSHALVDKEMGGKTRALRLCVSSSAPEGRQQPMRRRANEHDSAESSPRLKETRLRYGAGPYKMT</sequence>
<comment type="caution">
    <text evidence="2">The sequence shown here is derived from an EMBL/GenBank/DDBJ whole genome shotgun (WGS) entry which is preliminary data.</text>
</comment>
<keyword evidence="3" id="KW-1185">Reference proteome</keyword>
<feature type="compositionally biased region" description="Basic and acidic residues" evidence="1">
    <location>
        <begin position="41"/>
        <end position="59"/>
    </location>
</feature>
<organism evidence="2 3">
    <name type="scientific">Phialemonium thermophilum</name>
    <dbReference type="NCBI Taxonomy" id="223376"/>
    <lineage>
        <taxon>Eukaryota</taxon>
        <taxon>Fungi</taxon>
        <taxon>Dikarya</taxon>
        <taxon>Ascomycota</taxon>
        <taxon>Pezizomycotina</taxon>
        <taxon>Sordariomycetes</taxon>
        <taxon>Sordariomycetidae</taxon>
        <taxon>Cephalothecales</taxon>
        <taxon>Cephalothecaceae</taxon>
        <taxon>Phialemonium</taxon>
    </lineage>
</organism>
<protein>
    <submittedName>
        <fullName evidence="2">Uncharacterized protein</fullName>
    </submittedName>
</protein>
<feature type="region of interest" description="Disordered" evidence="1">
    <location>
        <begin position="27"/>
        <end position="69"/>
    </location>
</feature>
<name>A0ABR3VS91_9PEZI</name>
<evidence type="ECO:0000313" key="2">
    <source>
        <dbReference type="EMBL" id="KAL1844532.1"/>
    </source>
</evidence>
<dbReference type="EMBL" id="JAZHXJ010001643">
    <property type="protein sequence ID" value="KAL1844532.1"/>
    <property type="molecule type" value="Genomic_DNA"/>
</dbReference>
<dbReference type="Proteomes" id="UP001586593">
    <property type="component" value="Unassembled WGS sequence"/>
</dbReference>